<feature type="transmembrane region" description="Helical" evidence="1">
    <location>
        <begin position="25"/>
        <end position="46"/>
    </location>
</feature>
<accession>A0A4R6IU74</accession>
<sequence length="449" mass="51726">MVHYPANSIYGSGVIKYYMLIRKNYIIIVFFIVSICSVFNHCPLHAQKILKYVQQNARQISSIRINDTDFTDLEAIGDAIGDARIVSLGEQMHGDGSSFEAKGRIIRYLHEKKGFNVVVFESDYFGLTNGFEKIPKTKDSLRRFIYHNLAGMWSWCDGAAPFLYDYIYQTQSTPSPIILAGMDCQIQTPYSFTYLKPALVKALEKISVTKEEKYLAALVVENLNSIFFDGKKADTSSCKKGKYALEQLIDANANVKSLSPEEKVIIDNVLSAYRNILPFLLQQKERNYTIRDRQMFENLLWLLTHKYPNEKMIVWAHNAHIAKRMIDKKEPADTMLGHLLGDTTVNPNKYYAIGFTSYEATSSWTTRPDLFTIAESPTKKSFETHIPAKWDYAFTDWHNWNNHHKQNLSFYMKGSLPANQHRNAYYPWQKAFNGIFFIRKIKGCKTIAP</sequence>
<dbReference type="Proteomes" id="UP000295741">
    <property type="component" value="Unassembled WGS sequence"/>
</dbReference>
<dbReference type="AlphaFoldDB" id="A0A4R6IU74"/>
<keyword evidence="3" id="KW-1185">Reference proteome</keyword>
<dbReference type="EMBL" id="SNWP01000012">
    <property type="protein sequence ID" value="TDO25851.1"/>
    <property type="molecule type" value="Genomic_DNA"/>
</dbReference>
<dbReference type="Pfam" id="PF05139">
    <property type="entry name" value="Erythro_esteras"/>
    <property type="match status" value="1"/>
</dbReference>
<reference evidence="2 3" key="1">
    <citation type="submission" date="2019-03" db="EMBL/GenBank/DDBJ databases">
        <title>Genomic Encyclopedia of Archaeal and Bacterial Type Strains, Phase II (KMG-II): from individual species to whole genera.</title>
        <authorList>
            <person name="Goeker M."/>
        </authorList>
    </citation>
    <scope>NUCLEOTIDE SEQUENCE [LARGE SCALE GENOMIC DNA]</scope>
    <source>
        <strain evidence="2 3">DSM 28323</strain>
    </source>
</reference>
<dbReference type="PANTHER" id="PTHR31299">
    <property type="entry name" value="ESTERASE, PUTATIVE (AFU_ORTHOLOGUE AFUA_1G05850)-RELATED"/>
    <property type="match status" value="1"/>
</dbReference>
<name>A0A4R6IU74_9BACT</name>
<comment type="caution">
    <text evidence="2">The sequence shown here is derived from an EMBL/GenBank/DDBJ whole genome shotgun (WGS) entry which is preliminary data.</text>
</comment>
<evidence type="ECO:0000313" key="2">
    <source>
        <dbReference type="EMBL" id="TDO25851.1"/>
    </source>
</evidence>
<dbReference type="Gene3D" id="3.40.1660.10">
    <property type="entry name" value="EreA-like (biosynthetic domain)"/>
    <property type="match status" value="2"/>
</dbReference>
<protein>
    <submittedName>
        <fullName evidence="2">Erythromycin esterase-like protein</fullName>
    </submittedName>
</protein>
<evidence type="ECO:0000256" key="1">
    <source>
        <dbReference type="SAM" id="Phobius"/>
    </source>
</evidence>
<dbReference type="OrthoDB" id="9810066at2"/>
<keyword evidence="1" id="KW-0472">Membrane</keyword>
<dbReference type="PANTHER" id="PTHR31299:SF0">
    <property type="entry name" value="ESTERASE, PUTATIVE (AFU_ORTHOLOGUE AFUA_1G05850)-RELATED"/>
    <property type="match status" value="1"/>
</dbReference>
<keyword evidence="1" id="KW-0812">Transmembrane</keyword>
<organism evidence="2 3">
    <name type="scientific">Sediminibacterium goheungense</name>
    <dbReference type="NCBI Taxonomy" id="1086393"/>
    <lineage>
        <taxon>Bacteria</taxon>
        <taxon>Pseudomonadati</taxon>
        <taxon>Bacteroidota</taxon>
        <taxon>Chitinophagia</taxon>
        <taxon>Chitinophagales</taxon>
        <taxon>Chitinophagaceae</taxon>
        <taxon>Sediminibacterium</taxon>
    </lineage>
</organism>
<gene>
    <name evidence="2" type="ORF">BC659_2775</name>
</gene>
<dbReference type="CDD" id="cd14728">
    <property type="entry name" value="Ere-like"/>
    <property type="match status" value="1"/>
</dbReference>
<evidence type="ECO:0000313" key="3">
    <source>
        <dbReference type="Proteomes" id="UP000295741"/>
    </source>
</evidence>
<dbReference type="InterPro" id="IPR052036">
    <property type="entry name" value="Hydrolase/PRTase-associated"/>
</dbReference>
<keyword evidence="1" id="KW-1133">Transmembrane helix</keyword>
<dbReference type="GO" id="GO:0046677">
    <property type="term" value="P:response to antibiotic"/>
    <property type="evidence" value="ECO:0007669"/>
    <property type="project" value="InterPro"/>
</dbReference>
<dbReference type="SUPFAM" id="SSF159501">
    <property type="entry name" value="EreA/ChaN-like"/>
    <property type="match status" value="1"/>
</dbReference>
<proteinExistence type="predicted"/>
<dbReference type="InterPro" id="IPR007815">
    <property type="entry name" value="Emycin_Estase"/>
</dbReference>